<dbReference type="PANTHER" id="PTHR32004:SF1">
    <property type="entry name" value="TRNA LIGASE"/>
    <property type="match status" value="1"/>
</dbReference>
<evidence type="ECO:0000313" key="3">
    <source>
        <dbReference type="Proteomes" id="UP000807769"/>
    </source>
</evidence>
<reference evidence="2" key="1">
    <citation type="journal article" date="2020" name="New Phytol.">
        <title>Comparative genomics reveals dynamic genome evolution in host specialist ectomycorrhizal fungi.</title>
        <authorList>
            <person name="Lofgren L.A."/>
            <person name="Nguyen N.H."/>
            <person name="Vilgalys R."/>
            <person name="Ruytinx J."/>
            <person name="Liao H.L."/>
            <person name="Branco S."/>
            <person name="Kuo A."/>
            <person name="LaButti K."/>
            <person name="Lipzen A."/>
            <person name="Andreopoulos W."/>
            <person name="Pangilinan J."/>
            <person name="Riley R."/>
            <person name="Hundley H."/>
            <person name="Na H."/>
            <person name="Barry K."/>
            <person name="Grigoriev I.V."/>
            <person name="Stajich J.E."/>
            <person name="Kennedy P.G."/>
        </authorList>
    </citation>
    <scope>NUCLEOTIDE SEQUENCE</scope>
    <source>
        <strain evidence="2">MN1</strain>
    </source>
</reference>
<dbReference type="OrthoDB" id="276239at2759"/>
<dbReference type="GO" id="GO:0003972">
    <property type="term" value="F:RNA ligase (ATP) activity"/>
    <property type="evidence" value="ECO:0007669"/>
    <property type="project" value="TreeGrafter"/>
</dbReference>
<dbReference type="AlphaFoldDB" id="A0A9P7J8E3"/>
<sequence length="119" mass="13867">MPTETVDAFPEEWGSIKAPAITLNAIPEVKSFTDDTAKTGKWNGEPFEGFVVCTHIIWVYHSRRSSFFFQVKFDEPYMMYRDWREVTKILMSTKGLLNDVKLSKSKDIDLIRSSLEFYN</sequence>
<accession>A0A9P7J8E3</accession>
<dbReference type="PANTHER" id="PTHR32004">
    <property type="entry name" value="TRNA LIGASE"/>
    <property type="match status" value="1"/>
</dbReference>
<evidence type="ECO:0000259" key="1">
    <source>
        <dbReference type="Pfam" id="PF09511"/>
    </source>
</evidence>
<comment type="caution">
    <text evidence="2">The sequence shown here is derived from an EMBL/GenBank/DDBJ whole genome shotgun (WGS) entry which is preliminary data.</text>
</comment>
<organism evidence="2 3">
    <name type="scientific">Suillus subaureus</name>
    <dbReference type="NCBI Taxonomy" id="48587"/>
    <lineage>
        <taxon>Eukaryota</taxon>
        <taxon>Fungi</taxon>
        <taxon>Dikarya</taxon>
        <taxon>Basidiomycota</taxon>
        <taxon>Agaricomycotina</taxon>
        <taxon>Agaricomycetes</taxon>
        <taxon>Agaricomycetidae</taxon>
        <taxon>Boletales</taxon>
        <taxon>Suillineae</taxon>
        <taxon>Suillaceae</taxon>
        <taxon>Suillus</taxon>
    </lineage>
</organism>
<dbReference type="Proteomes" id="UP000807769">
    <property type="component" value="Unassembled WGS sequence"/>
</dbReference>
<dbReference type="RefSeq" id="XP_041188279.1">
    <property type="nucleotide sequence ID" value="XM_041343928.1"/>
</dbReference>
<evidence type="ECO:0000313" key="2">
    <source>
        <dbReference type="EMBL" id="KAG1807821.1"/>
    </source>
</evidence>
<gene>
    <name evidence="2" type="ORF">BJ212DRAFT_727497</name>
</gene>
<dbReference type="EMBL" id="JABBWG010000041">
    <property type="protein sequence ID" value="KAG1807821.1"/>
    <property type="molecule type" value="Genomic_DNA"/>
</dbReference>
<protein>
    <recommendedName>
        <fullName evidence="1">T4 RNA ligase 1-like N-terminal domain-containing protein</fullName>
    </recommendedName>
</protein>
<feature type="domain" description="T4 RNA ligase 1-like N-terminal" evidence="1">
    <location>
        <begin position="2"/>
        <end position="77"/>
    </location>
</feature>
<dbReference type="GeneID" id="64637944"/>
<dbReference type="GO" id="GO:0005634">
    <property type="term" value="C:nucleus"/>
    <property type="evidence" value="ECO:0007669"/>
    <property type="project" value="TreeGrafter"/>
</dbReference>
<proteinExistence type="predicted"/>
<dbReference type="InterPro" id="IPR019039">
    <property type="entry name" value="T4-Rnl1-like_N"/>
</dbReference>
<name>A0A9P7J8E3_9AGAM</name>
<dbReference type="GO" id="GO:0006388">
    <property type="term" value="P:tRNA splicing, via endonucleolytic cleavage and ligation"/>
    <property type="evidence" value="ECO:0007669"/>
    <property type="project" value="TreeGrafter"/>
</dbReference>
<keyword evidence="3" id="KW-1185">Reference proteome</keyword>
<dbReference type="Pfam" id="PF09511">
    <property type="entry name" value="RNA_lig_T4_1"/>
    <property type="match status" value="1"/>
</dbReference>